<dbReference type="SUPFAM" id="SSF69593">
    <property type="entry name" value="Glycerol-3-phosphate (1)-acyltransferase"/>
    <property type="match status" value="1"/>
</dbReference>
<dbReference type="InterPro" id="IPR000872">
    <property type="entry name" value="Tafazzin"/>
</dbReference>
<comment type="similarity">
    <text evidence="6">Belongs to the taffazin family.</text>
</comment>
<accession>A0AA43QM79</accession>
<reference evidence="8" key="1">
    <citation type="journal article" date="2023" name="Genome Biol. Evol.">
        <title>First Whole Genome Sequence and Flow Cytometry Genome Size Data for the Lichen-Forming Fungus Ramalina farinacea (Ascomycota).</title>
        <authorList>
            <person name="Llewellyn T."/>
            <person name="Mian S."/>
            <person name="Hill R."/>
            <person name="Leitch I.J."/>
            <person name="Gaya E."/>
        </authorList>
    </citation>
    <scope>NUCLEOTIDE SEQUENCE</scope>
    <source>
        <strain evidence="8">LIQ254RAFAR</strain>
    </source>
</reference>
<keyword evidence="9" id="KW-1185">Reference proteome</keyword>
<protein>
    <recommendedName>
        <fullName evidence="6">Tafazzin family protein</fullName>
    </recommendedName>
</protein>
<dbReference type="GO" id="GO:0031966">
    <property type="term" value="C:mitochondrial membrane"/>
    <property type="evidence" value="ECO:0007669"/>
    <property type="project" value="TreeGrafter"/>
</dbReference>
<dbReference type="GO" id="GO:0047184">
    <property type="term" value="F:1-acylglycerophosphocholine O-acyltransferase activity"/>
    <property type="evidence" value="ECO:0007669"/>
    <property type="project" value="TreeGrafter"/>
</dbReference>
<dbReference type="Proteomes" id="UP001161017">
    <property type="component" value="Unassembled WGS sequence"/>
</dbReference>
<evidence type="ECO:0000256" key="3">
    <source>
        <dbReference type="ARBA" id="ARBA00023098"/>
    </source>
</evidence>
<evidence type="ECO:0000256" key="6">
    <source>
        <dbReference type="RuleBase" id="RU365062"/>
    </source>
</evidence>
<evidence type="ECO:0000256" key="4">
    <source>
        <dbReference type="ARBA" id="ARBA00023136"/>
    </source>
</evidence>
<evidence type="ECO:0000256" key="2">
    <source>
        <dbReference type="ARBA" id="ARBA00022679"/>
    </source>
</evidence>
<proteinExistence type="inferred from homology"/>
<keyword evidence="2" id="KW-0808">Transferase</keyword>
<dbReference type="EMBL" id="JAPUFD010000008">
    <property type="protein sequence ID" value="MDI1489042.1"/>
    <property type="molecule type" value="Genomic_DNA"/>
</dbReference>
<keyword evidence="3" id="KW-0443">Lipid metabolism</keyword>
<feature type="compositionally biased region" description="Low complexity" evidence="7">
    <location>
        <begin position="17"/>
        <end position="33"/>
    </location>
</feature>
<evidence type="ECO:0000313" key="8">
    <source>
        <dbReference type="EMBL" id="MDI1489042.1"/>
    </source>
</evidence>
<sequence length="228" mass="25888">MREAIRLLSQPPPFPPASSSTTPSLPVTDPFTSPTSPPYTYSTNAHDTFPAPSAFSGRHYSWIHIFPEGRVHQHPRKTMRYFKWGVSRLILEPDVCPDIIPMWVQGNEGIMHETRGWPRWFPRMGNKCGVWFGGNVRGEFEGLRGRWRGLVEEVEGRGGGGMGELSEELKYGERAVRLREECALQVRKAVLRVRRESGLEDEDPKQGLVETWREEGGRGRGGWMMGVL</sequence>
<comment type="caution">
    <text evidence="8">The sequence shown here is derived from an EMBL/GenBank/DDBJ whole genome shotgun (WGS) entry which is preliminary data.</text>
</comment>
<comment type="subcellular location">
    <subcellularLocation>
        <location evidence="1">Membrane</location>
        <topology evidence="1">Peripheral membrane protein</topology>
    </subcellularLocation>
</comment>
<organism evidence="8 9">
    <name type="scientific">Ramalina farinacea</name>
    <dbReference type="NCBI Taxonomy" id="258253"/>
    <lineage>
        <taxon>Eukaryota</taxon>
        <taxon>Fungi</taxon>
        <taxon>Dikarya</taxon>
        <taxon>Ascomycota</taxon>
        <taxon>Pezizomycotina</taxon>
        <taxon>Lecanoromycetes</taxon>
        <taxon>OSLEUM clade</taxon>
        <taxon>Lecanoromycetidae</taxon>
        <taxon>Lecanorales</taxon>
        <taxon>Lecanorineae</taxon>
        <taxon>Ramalinaceae</taxon>
        <taxon>Ramalina</taxon>
    </lineage>
</organism>
<dbReference type="AlphaFoldDB" id="A0AA43QM79"/>
<feature type="region of interest" description="Disordered" evidence="7">
    <location>
        <begin position="8"/>
        <end position="33"/>
    </location>
</feature>
<dbReference type="GO" id="GO:0007007">
    <property type="term" value="P:inner mitochondrial membrane organization"/>
    <property type="evidence" value="ECO:0007669"/>
    <property type="project" value="TreeGrafter"/>
</dbReference>
<keyword evidence="4" id="KW-0472">Membrane</keyword>
<gene>
    <name evidence="8" type="primary">TAZ1_1</name>
    <name evidence="8" type="ORF">OHK93_008319</name>
</gene>
<dbReference type="PANTHER" id="PTHR12497:SF0">
    <property type="entry name" value="TAFAZZIN"/>
    <property type="match status" value="1"/>
</dbReference>
<dbReference type="PANTHER" id="PTHR12497">
    <property type="entry name" value="TAZ PROTEIN TAFAZZIN"/>
    <property type="match status" value="1"/>
</dbReference>
<evidence type="ECO:0000256" key="1">
    <source>
        <dbReference type="ARBA" id="ARBA00004170"/>
    </source>
</evidence>
<keyword evidence="5 8" id="KW-0012">Acyltransferase</keyword>
<dbReference type="GO" id="GO:0035965">
    <property type="term" value="P:cardiolipin acyl-chain remodeling"/>
    <property type="evidence" value="ECO:0007669"/>
    <property type="project" value="TreeGrafter"/>
</dbReference>
<evidence type="ECO:0000313" key="9">
    <source>
        <dbReference type="Proteomes" id="UP001161017"/>
    </source>
</evidence>
<name>A0AA43QM79_9LECA</name>
<dbReference type="PRINTS" id="PR00979">
    <property type="entry name" value="TAFAZZIN"/>
</dbReference>
<evidence type="ECO:0000256" key="7">
    <source>
        <dbReference type="SAM" id="MobiDB-lite"/>
    </source>
</evidence>
<evidence type="ECO:0000256" key="5">
    <source>
        <dbReference type="ARBA" id="ARBA00023315"/>
    </source>
</evidence>